<gene>
    <name evidence="5" type="primary">hlyD</name>
    <name evidence="5" type="ORF">MOC_3580</name>
</gene>
<protein>
    <submittedName>
        <fullName evidence="5">Secretion protein HlyD</fullName>
    </submittedName>
</protein>
<dbReference type="SUPFAM" id="SSF111369">
    <property type="entry name" value="HlyD-like secretion proteins"/>
    <property type="match status" value="2"/>
</dbReference>
<proteinExistence type="predicted"/>
<dbReference type="GO" id="GO:0055085">
    <property type="term" value="P:transmembrane transport"/>
    <property type="evidence" value="ECO:0007669"/>
    <property type="project" value="InterPro"/>
</dbReference>
<feature type="region of interest" description="Disordered" evidence="2">
    <location>
        <begin position="399"/>
        <end position="435"/>
    </location>
</feature>
<dbReference type="Gene3D" id="2.40.30.170">
    <property type="match status" value="1"/>
</dbReference>
<evidence type="ECO:0000313" key="6">
    <source>
        <dbReference type="Proteomes" id="UP000029492"/>
    </source>
</evidence>
<keyword evidence="1" id="KW-0175">Coiled coil</keyword>
<dbReference type="HOGENOM" id="CLU_018816_15_1_5"/>
<dbReference type="PANTHER" id="PTHR30386:SF24">
    <property type="entry name" value="MULTIDRUG RESISTANCE EFFLUX PUMP"/>
    <property type="match status" value="1"/>
</dbReference>
<keyword evidence="3" id="KW-1133">Transmembrane helix</keyword>
<dbReference type="PANTHER" id="PTHR30386">
    <property type="entry name" value="MEMBRANE FUSION SUBUNIT OF EMRAB-TOLC MULTIDRUG EFFLUX PUMP"/>
    <property type="match status" value="1"/>
</dbReference>
<feature type="compositionally biased region" description="Basic and acidic residues" evidence="2">
    <location>
        <begin position="15"/>
        <end position="52"/>
    </location>
</feature>
<dbReference type="Pfam" id="PF25917">
    <property type="entry name" value="BSH_RND"/>
    <property type="match status" value="1"/>
</dbReference>
<sequence>MAESERDTGSGSADDNQRREDDARGSSQDRRSRDQKRRTPEAKGDGVEDGDAKASSPLKKTWVKVLLVVIVIAVLVGGGVWGWRYWTVGRFIQETNNAYVKADQVTVSPQVSGYVSSLPVSANQVVAAGQILLTIDDGEAQARLSEQQALVDVRQADVARAETELSRQQAQIDQAKAQLSASQVTAKFSSDQVRRYKPLAASGADTVEKLDQYRSQAEQNEAQVEINKAQLLSATKQVDSLKAAVVQAKAAVDQARAGLLRARIDIGHATIKSPIAGRVGDLTARVGQYVQASTRLMSVVPVDDLYIDANFKETQIGLMRIGQPVTVSVDALSGRDLQGRVASFSPGTGAQFALIPPENATGNFTKIVQRVPVRIRFKAGAEARKVLVPGLSVVVSVDTRAARAEEEDEEPAEEPVAQVGPGGQVGRSRSAGAKP</sequence>
<evidence type="ECO:0000259" key="4">
    <source>
        <dbReference type="Pfam" id="PF25917"/>
    </source>
</evidence>
<feature type="domain" description="Multidrug resistance protein MdtA-like barrel-sandwich hybrid" evidence="4">
    <location>
        <begin position="104"/>
        <end position="299"/>
    </location>
</feature>
<keyword evidence="3" id="KW-0472">Membrane</keyword>
<dbReference type="KEGG" id="mor:MOC_3580"/>
<dbReference type="EMBL" id="CP003811">
    <property type="protein sequence ID" value="AIQ91335.1"/>
    <property type="molecule type" value="Genomic_DNA"/>
</dbReference>
<feature type="coiled-coil region" evidence="1">
    <location>
        <begin position="158"/>
        <end position="185"/>
    </location>
</feature>
<keyword evidence="3" id="KW-0812">Transmembrane</keyword>
<dbReference type="Gene3D" id="1.10.287.470">
    <property type="entry name" value="Helix hairpin bin"/>
    <property type="match status" value="2"/>
</dbReference>
<feature type="region of interest" description="Disordered" evidence="2">
    <location>
        <begin position="1"/>
        <end position="54"/>
    </location>
</feature>
<dbReference type="eggNOG" id="COG1566">
    <property type="taxonomic scope" value="Bacteria"/>
</dbReference>
<keyword evidence="6" id="KW-1185">Reference proteome</keyword>
<dbReference type="Gene3D" id="2.40.50.100">
    <property type="match status" value="1"/>
</dbReference>
<evidence type="ECO:0000256" key="1">
    <source>
        <dbReference type="SAM" id="Coils"/>
    </source>
</evidence>
<evidence type="ECO:0000256" key="2">
    <source>
        <dbReference type="SAM" id="MobiDB-lite"/>
    </source>
</evidence>
<dbReference type="Proteomes" id="UP000029492">
    <property type="component" value="Chromosome"/>
</dbReference>
<organism evidence="5 6">
    <name type="scientific">Methylobacterium oryzae CBMB20</name>
    <dbReference type="NCBI Taxonomy" id="693986"/>
    <lineage>
        <taxon>Bacteria</taxon>
        <taxon>Pseudomonadati</taxon>
        <taxon>Pseudomonadota</taxon>
        <taxon>Alphaproteobacteria</taxon>
        <taxon>Hyphomicrobiales</taxon>
        <taxon>Methylobacteriaceae</taxon>
        <taxon>Methylobacterium</taxon>
    </lineage>
</organism>
<dbReference type="InterPro" id="IPR058625">
    <property type="entry name" value="MdtA-like_BSH"/>
</dbReference>
<evidence type="ECO:0000256" key="3">
    <source>
        <dbReference type="SAM" id="Phobius"/>
    </source>
</evidence>
<dbReference type="InterPro" id="IPR050739">
    <property type="entry name" value="MFP"/>
</dbReference>
<dbReference type="AlphaFoldDB" id="A0A089NXS6"/>
<reference evidence="5 6" key="1">
    <citation type="journal article" date="2014" name="PLoS ONE">
        <title>Genome Information of Methylobacterium oryzae, a Plant-Probiotic Methylotroph in the Phyllosphere.</title>
        <authorList>
            <person name="Kwak M.J."/>
            <person name="Jeong H."/>
            <person name="Madhaiyan M."/>
            <person name="Lee Y."/>
            <person name="Sa T.M."/>
            <person name="Oh T.K."/>
            <person name="Kim J.F."/>
        </authorList>
    </citation>
    <scope>NUCLEOTIDE SEQUENCE [LARGE SCALE GENOMIC DNA]</scope>
    <source>
        <strain evidence="5 6">CBMB20</strain>
    </source>
</reference>
<feature type="transmembrane region" description="Helical" evidence="3">
    <location>
        <begin position="65"/>
        <end position="86"/>
    </location>
</feature>
<accession>A0A089NXS6</accession>
<dbReference type="STRING" id="693986.MOC_3580"/>
<name>A0A089NXS6_9HYPH</name>
<evidence type="ECO:0000313" key="5">
    <source>
        <dbReference type="EMBL" id="AIQ91335.1"/>
    </source>
</evidence>